<organism evidence="2 3">
    <name type="scientific">candidate division WWE3 bacterium</name>
    <dbReference type="NCBI Taxonomy" id="2053526"/>
    <lineage>
        <taxon>Bacteria</taxon>
        <taxon>Katanobacteria</taxon>
    </lineage>
</organism>
<evidence type="ECO:0000256" key="1">
    <source>
        <dbReference type="SAM" id="Phobius"/>
    </source>
</evidence>
<evidence type="ECO:0000313" key="2">
    <source>
        <dbReference type="EMBL" id="NMB69586.1"/>
    </source>
</evidence>
<gene>
    <name evidence="2" type="ORF">GYA27_00060</name>
</gene>
<dbReference type="InterPro" id="IPR043993">
    <property type="entry name" value="T4SS_pilin"/>
</dbReference>
<reference evidence="2 3" key="1">
    <citation type="journal article" date="2020" name="Biotechnol. Biofuels">
        <title>New insights from the biogas microbiome by comprehensive genome-resolved metagenomics of nearly 1600 species originating from multiple anaerobic digesters.</title>
        <authorList>
            <person name="Campanaro S."/>
            <person name="Treu L."/>
            <person name="Rodriguez-R L.M."/>
            <person name="Kovalovszki A."/>
            <person name="Ziels R.M."/>
            <person name="Maus I."/>
            <person name="Zhu X."/>
            <person name="Kougias P.G."/>
            <person name="Basile A."/>
            <person name="Luo G."/>
            <person name="Schluter A."/>
            <person name="Konstantinidis K.T."/>
            <person name="Angelidaki I."/>
        </authorList>
    </citation>
    <scope>NUCLEOTIDE SEQUENCE [LARGE SCALE GENOMIC DNA]</scope>
    <source>
        <strain evidence="2">AS27yjCOA_165</strain>
    </source>
</reference>
<feature type="transmembrane region" description="Helical" evidence="1">
    <location>
        <begin position="251"/>
        <end position="271"/>
    </location>
</feature>
<evidence type="ECO:0000313" key="3">
    <source>
        <dbReference type="Proteomes" id="UP000526033"/>
    </source>
</evidence>
<comment type="caution">
    <text evidence="2">The sequence shown here is derived from an EMBL/GenBank/DDBJ whole genome shotgun (WGS) entry which is preliminary data.</text>
</comment>
<dbReference type="AlphaFoldDB" id="A0A7X9DJK7"/>
<dbReference type="EMBL" id="JAAZNL010000001">
    <property type="protein sequence ID" value="NMB69586.1"/>
    <property type="molecule type" value="Genomic_DNA"/>
</dbReference>
<keyword evidence="1" id="KW-1133">Transmembrane helix</keyword>
<sequence length="317" mass="33172">MQGAADTTHYCSSTGPATPGDGEVLDRYCSGGQTCYVAGSTPQYQCGDLGGECVDYPQDCIDTGGILDDEPVCSGGATCCLPDNGPTVTCTGTNRTCIPTAEFIANGVQCPSGFPDPNFTLSCGYDYTCCEARESCTPTTANGCYEYQPSTAAAIWVCDACGDGGCGADRRCAPTSSGGYACVPCTVNDTCNSPGQCNEVAGCGPGERCHEYTSYSQCEVDPECGQQLLLDYPYQGPIVTFNDLLSRIYSLLYPIGIALGLFFIAKAGYTIMMSEGNPTKISQGKEELTSAVLGTLFILLSLVILRVIIRALLGATI</sequence>
<feature type="transmembrane region" description="Helical" evidence="1">
    <location>
        <begin position="291"/>
        <end position="313"/>
    </location>
</feature>
<accession>A0A7X9DJK7</accession>
<protein>
    <submittedName>
        <fullName evidence="2">Uncharacterized protein</fullName>
    </submittedName>
</protein>
<keyword evidence="1" id="KW-0812">Transmembrane</keyword>
<dbReference type="Proteomes" id="UP000526033">
    <property type="component" value="Unassembled WGS sequence"/>
</dbReference>
<dbReference type="Pfam" id="PF18895">
    <property type="entry name" value="T4SS_pilin"/>
    <property type="match status" value="1"/>
</dbReference>
<name>A0A7X9DJK7_UNCKA</name>
<proteinExistence type="predicted"/>
<keyword evidence="1" id="KW-0472">Membrane</keyword>